<sequence>METKNYLTPTETISAIVQNGKRVMTQCRRRTFLLSLLAGFYIAFGAQLSTVVMHDAAAFIGLGIARLVTGVVFSFGLMLVVVCGAELFTGNSLLVSSALDGEISWIKLIENWSIVLLGNLLGALFMAWLLYESQLWQSGTVAQQVLATASAKSQLSFWVAFVRGILCNWLVCLAVFMATAARDISGKLLSCLVPITAFVASGFEHSVANMYFIPAGLLLKSGLGITAPGLTWSAFLFGNILPVTLGNLVGGVLFVACAYSYVHLPLNRH</sequence>
<dbReference type="FunFam" id="1.20.1080.10:FF:000011">
    <property type="entry name" value="Formate family transporter"/>
    <property type="match status" value="1"/>
</dbReference>
<evidence type="ECO:0000256" key="3">
    <source>
        <dbReference type="ARBA" id="ARBA00022692"/>
    </source>
</evidence>
<dbReference type="NCBIfam" id="TIGR00790">
    <property type="entry name" value="fnt"/>
    <property type="match status" value="1"/>
</dbReference>
<evidence type="ECO:0000256" key="6">
    <source>
        <dbReference type="ARBA" id="ARBA00049660"/>
    </source>
</evidence>
<dbReference type="OrthoDB" id="9786493at2"/>
<keyword evidence="9" id="KW-1185">Reference proteome</keyword>
<comment type="similarity">
    <text evidence="6">Belongs to the FNT transporter (TC 1.A.16) family.</text>
</comment>
<reference evidence="8 9" key="1">
    <citation type="submission" date="2008-05" db="EMBL/GenBank/DDBJ databases">
        <title>Complete sequence of chromosome of Geobacter lovleyi SZ.</title>
        <authorList>
            <consortium name="US DOE Joint Genome Institute"/>
            <person name="Lucas S."/>
            <person name="Copeland A."/>
            <person name="Lapidus A."/>
            <person name="Glavina del Rio T."/>
            <person name="Dalin E."/>
            <person name="Tice H."/>
            <person name="Bruce D."/>
            <person name="Goodwin L."/>
            <person name="Pitluck S."/>
            <person name="Chertkov O."/>
            <person name="Meincke L."/>
            <person name="Brettin T."/>
            <person name="Detter J.C."/>
            <person name="Han C."/>
            <person name="Tapia R."/>
            <person name="Kuske C.R."/>
            <person name="Schmutz J."/>
            <person name="Larimer F."/>
            <person name="Land M."/>
            <person name="Hauser L."/>
            <person name="Kyrpides N."/>
            <person name="Mikhailova N."/>
            <person name="Sung Y."/>
            <person name="Fletcher K.E."/>
            <person name="Ritalahti K.M."/>
            <person name="Loeffler F.E."/>
            <person name="Richardson P."/>
        </authorList>
    </citation>
    <scope>NUCLEOTIDE SEQUENCE [LARGE SCALE GENOMIC DNA]</scope>
    <source>
        <strain evidence="9">ATCC BAA-1151 / DSM 17278 / SZ</strain>
    </source>
</reference>
<dbReference type="Pfam" id="PF01226">
    <property type="entry name" value="Form_Nir_trans"/>
    <property type="match status" value="1"/>
</dbReference>
<proteinExistence type="inferred from homology"/>
<dbReference type="InterPro" id="IPR023271">
    <property type="entry name" value="Aquaporin-like"/>
</dbReference>
<name>B3E1X2_TRIL1</name>
<comment type="subcellular location">
    <subcellularLocation>
        <location evidence="1">Membrane</location>
        <topology evidence="1">Multi-pass membrane protein</topology>
    </subcellularLocation>
</comment>
<protein>
    <submittedName>
        <fullName evidence="8">Formate/nitrite transporter</fullName>
    </submittedName>
</protein>
<gene>
    <name evidence="8" type="ordered locus">Glov_1906</name>
</gene>
<dbReference type="RefSeq" id="WP_012469961.1">
    <property type="nucleotide sequence ID" value="NC_010814.1"/>
</dbReference>
<dbReference type="STRING" id="398767.Glov_1906"/>
<feature type="transmembrane region" description="Helical" evidence="7">
    <location>
        <begin position="31"/>
        <end position="52"/>
    </location>
</feature>
<keyword evidence="2" id="KW-0813">Transport</keyword>
<organism evidence="8 9">
    <name type="scientific">Trichlorobacter lovleyi (strain ATCC BAA-1151 / DSM 17278 / SZ)</name>
    <name type="common">Geobacter lovleyi</name>
    <dbReference type="NCBI Taxonomy" id="398767"/>
    <lineage>
        <taxon>Bacteria</taxon>
        <taxon>Pseudomonadati</taxon>
        <taxon>Thermodesulfobacteriota</taxon>
        <taxon>Desulfuromonadia</taxon>
        <taxon>Geobacterales</taxon>
        <taxon>Geobacteraceae</taxon>
        <taxon>Trichlorobacter</taxon>
    </lineage>
</organism>
<dbReference type="PANTHER" id="PTHR30520">
    <property type="entry name" value="FORMATE TRANSPORTER-RELATED"/>
    <property type="match status" value="1"/>
</dbReference>
<evidence type="ECO:0000256" key="5">
    <source>
        <dbReference type="ARBA" id="ARBA00023136"/>
    </source>
</evidence>
<dbReference type="AlphaFoldDB" id="B3E1X2"/>
<keyword evidence="4 7" id="KW-1133">Transmembrane helix</keyword>
<dbReference type="PROSITE" id="PS01005">
    <property type="entry name" value="FORMATE_NITRITE_TP_1"/>
    <property type="match status" value="1"/>
</dbReference>
<dbReference type="InterPro" id="IPR000292">
    <property type="entry name" value="For/NO2_transpt"/>
</dbReference>
<dbReference type="GO" id="GO:0005886">
    <property type="term" value="C:plasma membrane"/>
    <property type="evidence" value="ECO:0007669"/>
    <property type="project" value="TreeGrafter"/>
</dbReference>
<evidence type="ECO:0000256" key="4">
    <source>
        <dbReference type="ARBA" id="ARBA00022989"/>
    </source>
</evidence>
<evidence type="ECO:0000256" key="1">
    <source>
        <dbReference type="ARBA" id="ARBA00004141"/>
    </source>
</evidence>
<dbReference type="eggNOG" id="COG2116">
    <property type="taxonomic scope" value="Bacteria"/>
</dbReference>
<feature type="transmembrane region" description="Helical" evidence="7">
    <location>
        <begin position="188"/>
        <end position="212"/>
    </location>
</feature>
<dbReference type="PROSITE" id="PS01006">
    <property type="entry name" value="FORMATE_NITRITE_TP_2"/>
    <property type="match status" value="1"/>
</dbReference>
<dbReference type="Gene3D" id="1.20.1080.10">
    <property type="entry name" value="Glycerol uptake facilitator protein"/>
    <property type="match status" value="1"/>
</dbReference>
<accession>B3E1X2</accession>
<feature type="transmembrane region" description="Helical" evidence="7">
    <location>
        <begin position="109"/>
        <end position="131"/>
    </location>
</feature>
<dbReference type="Proteomes" id="UP000002420">
    <property type="component" value="Chromosome"/>
</dbReference>
<evidence type="ECO:0000313" key="9">
    <source>
        <dbReference type="Proteomes" id="UP000002420"/>
    </source>
</evidence>
<evidence type="ECO:0000313" key="8">
    <source>
        <dbReference type="EMBL" id="ACD95622.1"/>
    </source>
</evidence>
<keyword evidence="3 7" id="KW-0812">Transmembrane</keyword>
<dbReference type="HOGENOM" id="CLU_036896_3_0_7"/>
<dbReference type="PANTHER" id="PTHR30520:SF6">
    <property type="entry name" value="FORMATE_NITRATE FAMILY TRANSPORTER (EUROFUNG)"/>
    <property type="match status" value="1"/>
</dbReference>
<dbReference type="KEGG" id="glo:Glov_1906"/>
<dbReference type="InterPro" id="IPR024002">
    <property type="entry name" value="For/NO2_transpt_CS"/>
</dbReference>
<feature type="transmembrane region" description="Helical" evidence="7">
    <location>
        <begin position="232"/>
        <end position="262"/>
    </location>
</feature>
<dbReference type="EMBL" id="CP001089">
    <property type="protein sequence ID" value="ACD95622.1"/>
    <property type="molecule type" value="Genomic_DNA"/>
</dbReference>
<evidence type="ECO:0000256" key="2">
    <source>
        <dbReference type="ARBA" id="ARBA00022448"/>
    </source>
</evidence>
<feature type="transmembrane region" description="Helical" evidence="7">
    <location>
        <begin position="64"/>
        <end position="88"/>
    </location>
</feature>
<feature type="transmembrane region" description="Helical" evidence="7">
    <location>
        <begin position="155"/>
        <end position="176"/>
    </location>
</feature>
<keyword evidence="5 7" id="KW-0472">Membrane</keyword>
<dbReference type="GO" id="GO:0015499">
    <property type="term" value="F:formate transmembrane transporter activity"/>
    <property type="evidence" value="ECO:0007669"/>
    <property type="project" value="TreeGrafter"/>
</dbReference>
<evidence type="ECO:0000256" key="7">
    <source>
        <dbReference type="SAM" id="Phobius"/>
    </source>
</evidence>